<evidence type="ECO:0000313" key="3">
    <source>
        <dbReference type="WBParaSite" id="nRc.2.0.1.t44486-RA"/>
    </source>
</evidence>
<keyword evidence="2" id="KW-1185">Reference proteome</keyword>
<proteinExistence type="predicted"/>
<feature type="region of interest" description="Disordered" evidence="1">
    <location>
        <begin position="1"/>
        <end position="30"/>
    </location>
</feature>
<feature type="region of interest" description="Disordered" evidence="1">
    <location>
        <begin position="59"/>
        <end position="80"/>
    </location>
</feature>
<name>A0A915L1Y5_ROMCU</name>
<dbReference type="AlphaFoldDB" id="A0A915L1Y5"/>
<dbReference type="Proteomes" id="UP000887565">
    <property type="component" value="Unplaced"/>
</dbReference>
<organism evidence="2 3">
    <name type="scientific">Romanomermis culicivorax</name>
    <name type="common">Nematode worm</name>
    <dbReference type="NCBI Taxonomy" id="13658"/>
    <lineage>
        <taxon>Eukaryota</taxon>
        <taxon>Metazoa</taxon>
        <taxon>Ecdysozoa</taxon>
        <taxon>Nematoda</taxon>
        <taxon>Enoplea</taxon>
        <taxon>Dorylaimia</taxon>
        <taxon>Mermithida</taxon>
        <taxon>Mermithoidea</taxon>
        <taxon>Mermithidae</taxon>
        <taxon>Romanomermis</taxon>
    </lineage>
</organism>
<evidence type="ECO:0000313" key="2">
    <source>
        <dbReference type="Proteomes" id="UP000887565"/>
    </source>
</evidence>
<accession>A0A915L1Y5</accession>
<feature type="compositionally biased region" description="Basic and acidic residues" evidence="1">
    <location>
        <begin position="67"/>
        <end position="80"/>
    </location>
</feature>
<reference evidence="3" key="1">
    <citation type="submission" date="2022-11" db="UniProtKB">
        <authorList>
            <consortium name="WormBaseParasite"/>
        </authorList>
    </citation>
    <scope>IDENTIFICATION</scope>
</reference>
<protein>
    <submittedName>
        <fullName evidence="3">Uncharacterized protein</fullName>
    </submittedName>
</protein>
<sequence>MPCKWEGEVGHYDGGDNKVEHSGGGKKDKERCKWGRVAGHKTVALLRGLSIRCTCAGNTSTKNKAQKRLENKQPELDEVK</sequence>
<evidence type="ECO:0000256" key="1">
    <source>
        <dbReference type="SAM" id="MobiDB-lite"/>
    </source>
</evidence>
<dbReference type="WBParaSite" id="nRc.2.0.1.t44486-RA">
    <property type="protein sequence ID" value="nRc.2.0.1.t44486-RA"/>
    <property type="gene ID" value="nRc.2.0.1.g44486"/>
</dbReference>